<proteinExistence type="predicted"/>
<feature type="non-terminal residue" evidence="2">
    <location>
        <position position="105"/>
    </location>
</feature>
<protein>
    <recommendedName>
        <fullName evidence="1">AMP-dependent synthetase/ligase domain-containing protein</fullName>
    </recommendedName>
</protein>
<dbReference type="Pfam" id="PF00501">
    <property type="entry name" value="AMP-binding"/>
    <property type="match status" value="1"/>
</dbReference>
<dbReference type="Gene3D" id="3.40.50.12780">
    <property type="entry name" value="N-terminal domain of ligase-like"/>
    <property type="match status" value="1"/>
</dbReference>
<dbReference type="GO" id="GO:0005829">
    <property type="term" value="C:cytosol"/>
    <property type="evidence" value="ECO:0007669"/>
    <property type="project" value="TreeGrafter"/>
</dbReference>
<dbReference type="PANTHER" id="PTHR45527">
    <property type="entry name" value="NONRIBOSOMAL PEPTIDE SYNTHETASE"/>
    <property type="match status" value="1"/>
</dbReference>
<evidence type="ECO:0000313" key="2">
    <source>
        <dbReference type="EMBL" id="CAA9280825.1"/>
    </source>
</evidence>
<dbReference type="PANTHER" id="PTHR45527:SF14">
    <property type="entry name" value="PLIPASTATIN SYNTHASE SUBUNIT B"/>
    <property type="match status" value="1"/>
</dbReference>
<dbReference type="GO" id="GO:0044550">
    <property type="term" value="P:secondary metabolite biosynthetic process"/>
    <property type="evidence" value="ECO:0007669"/>
    <property type="project" value="TreeGrafter"/>
</dbReference>
<gene>
    <name evidence="2" type="ORF">AVDCRST_MAG41-3566</name>
</gene>
<dbReference type="InterPro" id="IPR000873">
    <property type="entry name" value="AMP-dep_synth/lig_dom"/>
</dbReference>
<reference evidence="2" key="1">
    <citation type="submission" date="2020-02" db="EMBL/GenBank/DDBJ databases">
        <authorList>
            <person name="Meier V. D."/>
        </authorList>
    </citation>
    <scope>NUCLEOTIDE SEQUENCE</scope>
    <source>
        <strain evidence="2">AVDCRST_MAG41</strain>
    </source>
</reference>
<organism evidence="2">
    <name type="scientific">uncultured Mycobacteriales bacterium</name>
    <dbReference type="NCBI Taxonomy" id="581187"/>
    <lineage>
        <taxon>Bacteria</taxon>
        <taxon>Bacillati</taxon>
        <taxon>Actinomycetota</taxon>
        <taxon>Actinomycetes</taxon>
        <taxon>Mycobacteriales</taxon>
        <taxon>environmental samples</taxon>
    </lineage>
</organism>
<dbReference type="GO" id="GO:0031177">
    <property type="term" value="F:phosphopantetheine binding"/>
    <property type="evidence" value="ECO:0007669"/>
    <property type="project" value="TreeGrafter"/>
</dbReference>
<dbReference type="EMBL" id="CADCTP010000324">
    <property type="protein sequence ID" value="CAA9280825.1"/>
    <property type="molecule type" value="Genomic_DNA"/>
</dbReference>
<dbReference type="GO" id="GO:0043041">
    <property type="term" value="P:amino acid activation for nonribosomal peptide biosynthetic process"/>
    <property type="evidence" value="ECO:0007669"/>
    <property type="project" value="TreeGrafter"/>
</dbReference>
<dbReference type="InterPro" id="IPR042099">
    <property type="entry name" value="ANL_N_sf"/>
</dbReference>
<feature type="domain" description="AMP-dependent synthetase/ligase" evidence="1">
    <location>
        <begin position="12"/>
        <end position="103"/>
    </location>
</feature>
<accession>A0A6J4JKK3</accession>
<dbReference type="AlphaFoldDB" id="A0A6J4JKK3"/>
<evidence type="ECO:0000259" key="1">
    <source>
        <dbReference type="Pfam" id="PF00501"/>
    </source>
</evidence>
<dbReference type="SUPFAM" id="SSF56801">
    <property type="entry name" value="Acetyl-CoA synthetase-like"/>
    <property type="match status" value="1"/>
</dbReference>
<sequence length="105" mass="10956">MSGGEARVHELFREIVRTDPDRTAVVAGTVRLSYAELGRRSAAVAAALRSAGVGRRDLVGVCVERGPHLLPALLGTLEAGAAWVGLDPAYPAERLRLIAADAALA</sequence>
<name>A0A6J4JKK3_9ACTN</name>